<dbReference type="Pfam" id="PF13932">
    <property type="entry name" value="SAM_GIDA_C"/>
    <property type="match status" value="1"/>
</dbReference>
<evidence type="ECO:0000256" key="6">
    <source>
        <dbReference type="ARBA" id="ARBA00022630"/>
    </source>
</evidence>
<dbReference type="Proteomes" id="UP000320421">
    <property type="component" value="Chromosome"/>
</dbReference>
<organism evidence="14 15">
    <name type="scientific">Gimesia chilikensis</name>
    <dbReference type="NCBI Taxonomy" id="2605989"/>
    <lineage>
        <taxon>Bacteria</taxon>
        <taxon>Pseudomonadati</taxon>
        <taxon>Planctomycetota</taxon>
        <taxon>Planctomycetia</taxon>
        <taxon>Planctomycetales</taxon>
        <taxon>Planctomycetaceae</taxon>
        <taxon>Gimesia</taxon>
    </lineage>
</organism>
<evidence type="ECO:0000256" key="3">
    <source>
        <dbReference type="ARBA" id="ARBA00007653"/>
    </source>
</evidence>
<feature type="binding site" evidence="12">
    <location>
        <position position="182"/>
    </location>
    <ligand>
        <name>FAD</name>
        <dbReference type="ChEBI" id="CHEBI:57692"/>
    </ligand>
</feature>
<keyword evidence="5 12" id="KW-0963">Cytoplasm</keyword>
<dbReference type="GO" id="GO:0050660">
    <property type="term" value="F:flavin adenine dinucleotide binding"/>
    <property type="evidence" value="ECO:0007669"/>
    <property type="project" value="UniProtKB-UniRule"/>
</dbReference>
<dbReference type="GO" id="GO:0030488">
    <property type="term" value="P:tRNA methylation"/>
    <property type="evidence" value="ECO:0007669"/>
    <property type="project" value="TreeGrafter"/>
</dbReference>
<dbReference type="PROSITE" id="PS01281">
    <property type="entry name" value="GIDA_2"/>
    <property type="match status" value="1"/>
</dbReference>
<dbReference type="FunFam" id="3.50.50.60:FF:000010">
    <property type="entry name" value="tRNA uridine 5-carboxymethylaminomethyl modification enzyme MnmG"/>
    <property type="match status" value="1"/>
</dbReference>
<dbReference type="InterPro" id="IPR020595">
    <property type="entry name" value="MnmG-rel_CS"/>
</dbReference>
<keyword evidence="7 12" id="KW-0819">tRNA processing</keyword>
<sequence length="610" mass="68125">MSYSVTYDYDVVVVGAGHAGCEAALAAARLGAKTALLTMNCDTVGQMSCNPAIGGVAKGQIVREIDALGGEMGRVIDETGIQFRMLNRSKGPAMHSPRAQADKKAYQFCMKWKVEQQDNLALRQEMVKSLIVEQDQVTGVLVHGDACYRAQAVILTTGTFLQAIMHTGEAKTKGGRAGEGTTGTLSDSLAQLGFELQRFKTGTPARLNGRTIDFSVLEEQPGDEAPQPFSYLTEKLTQPQMPCYLTETNDYVHQLINENLHRAPMYSGQINSTGPRYCPSIEDKVVRFAERNSHQIFLEPEGRYTNEYYCNGISTSLPRDVQDKMIHSIRGLEQTEIMRYGYAVEYDFATPTQLKPTLETKRVSGLYFAGQLNGTTGYEEAAGQGLLAGLNAALKLAGKEDLILDRNQAYLGVLIDDLVTKGVDEPYRMFTSRAEFRLLLRQDNADRRMTPLGRKVGSVDDERWQKYQAYEAEIDQVKQFIQGTRYQGNTLEEWLRRQDTGWEEICEIAPALKEMPLSERAIEQTLIEVQYAGYIRRQTAEIEKQKNVETLHIPDHIDYQLVPNLRNEAKEKLGRVKPRNIGQAGRISGVTPADLTVLVLYLNSSSRMAT</sequence>
<dbReference type="InterPro" id="IPR049312">
    <property type="entry name" value="GIDA_C_N"/>
</dbReference>
<feature type="binding site" evidence="12">
    <location>
        <begin position="274"/>
        <end position="288"/>
    </location>
    <ligand>
        <name>NAD(+)</name>
        <dbReference type="ChEBI" id="CHEBI:57540"/>
    </ligand>
</feature>
<evidence type="ECO:0000313" key="14">
    <source>
        <dbReference type="EMBL" id="QDT19451.1"/>
    </source>
</evidence>
<comment type="similarity">
    <text evidence="3 12">Belongs to the MnmG family.</text>
</comment>
<evidence type="ECO:0000256" key="8">
    <source>
        <dbReference type="ARBA" id="ARBA00022827"/>
    </source>
</evidence>
<keyword evidence="9 12" id="KW-0520">NAD</keyword>
<comment type="subunit">
    <text evidence="10 12">Homodimer. Heterotetramer of two MnmE and two MnmG subunits.</text>
</comment>
<dbReference type="Gene3D" id="1.10.10.1800">
    <property type="entry name" value="tRNA uridine 5-carboxymethylaminomethyl modification enzyme MnmG/GidA"/>
    <property type="match status" value="1"/>
</dbReference>
<dbReference type="InterPro" id="IPR004416">
    <property type="entry name" value="MnmG"/>
</dbReference>
<dbReference type="FunFam" id="3.50.50.60:FF:000002">
    <property type="entry name" value="tRNA uridine 5-carboxymethylaminomethyl modification enzyme MnmG"/>
    <property type="match status" value="1"/>
</dbReference>
<dbReference type="InterPro" id="IPR026904">
    <property type="entry name" value="MnmG_C"/>
</dbReference>
<accession>A0A517PJG7</accession>
<evidence type="ECO:0000256" key="12">
    <source>
        <dbReference type="HAMAP-Rule" id="MF_00129"/>
    </source>
</evidence>
<dbReference type="InterPro" id="IPR044920">
    <property type="entry name" value="MnmG_C_subdom_sf"/>
</dbReference>
<dbReference type="PRINTS" id="PR00411">
    <property type="entry name" value="PNDRDTASEI"/>
</dbReference>
<dbReference type="GO" id="GO:0002098">
    <property type="term" value="P:tRNA wobble uridine modification"/>
    <property type="evidence" value="ECO:0007669"/>
    <property type="project" value="InterPro"/>
</dbReference>
<keyword evidence="6 12" id="KW-0285">Flavoprotein</keyword>
<feature type="binding site" evidence="12">
    <location>
        <position position="371"/>
    </location>
    <ligand>
        <name>FAD</name>
        <dbReference type="ChEBI" id="CHEBI:57692"/>
    </ligand>
</feature>
<evidence type="ECO:0000256" key="9">
    <source>
        <dbReference type="ARBA" id="ARBA00023027"/>
    </source>
</evidence>
<dbReference type="PRINTS" id="PR00368">
    <property type="entry name" value="FADPNR"/>
</dbReference>
<dbReference type="Pfam" id="PF21680">
    <property type="entry name" value="GIDA_C_1st"/>
    <property type="match status" value="1"/>
</dbReference>
<dbReference type="PANTHER" id="PTHR11806">
    <property type="entry name" value="GLUCOSE INHIBITED DIVISION PROTEIN A"/>
    <property type="match status" value="1"/>
</dbReference>
<comment type="subcellular location">
    <subcellularLocation>
        <location evidence="12">Cytoplasm</location>
    </subcellularLocation>
</comment>
<dbReference type="InterPro" id="IPR036188">
    <property type="entry name" value="FAD/NAD-bd_sf"/>
</dbReference>
<dbReference type="AlphaFoldDB" id="A0A517PJG7"/>
<keyword evidence="15" id="KW-1185">Reference proteome</keyword>
<feature type="domain" description="tRNA uridine 5-carboxymethylaminomethyl modification enzyme C-terminal subdomain" evidence="13">
    <location>
        <begin position="529"/>
        <end position="600"/>
    </location>
</feature>
<protein>
    <recommendedName>
        <fullName evidence="4 12">tRNA uridine 5-carboxymethylaminomethyl modification enzyme MnmG</fullName>
    </recommendedName>
    <alternativeName>
        <fullName evidence="11 12">Glucose-inhibited division protein A</fullName>
    </alternativeName>
</protein>
<dbReference type="PANTHER" id="PTHR11806:SF0">
    <property type="entry name" value="PROTEIN MTO1 HOMOLOG, MITOCHONDRIAL"/>
    <property type="match status" value="1"/>
</dbReference>
<name>A0A517PJG7_9PLAN</name>
<dbReference type="EMBL" id="CP036266">
    <property type="protein sequence ID" value="QDT19451.1"/>
    <property type="molecule type" value="Genomic_DNA"/>
</dbReference>
<dbReference type="FunFam" id="1.10.150.570:FF:000001">
    <property type="entry name" value="tRNA uridine 5-carboxymethylaminomethyl modification enzyme MnmG"/>
    <property type="match status" value="1"/>
</dbReference>
<evidence type="ECO:0000313" key="15">
    <source>
        <dbReference type="Proteomes" id="UP000320421"/>
    </source>
</evidence>
<dbReference type="HAMAP" id="MF_00129">
    <property type="entry name" value="MnmG_GidA"/>
    <property type="match status" value="1"/>
</dbReference>
<dbReference type="OrthoDB" id="9815560at2"/>
<evidence type="ECO:0000256" key="5">
    <source>
        <dbReference type="ARBA" id="ARBA00022490"/>
    </source>
</evidence>
<dbReference type="InterPro" id="IPR040131">
    <property type="entry name" value="MnmG_N"/>
</dbReference>
<reference evidence="14 15" key="1">
    <citation type="submission" date="2019-02" db="EMBL/GenBank/DDBJ databases">
        <title>Deep-cultivation of Planctomycetes and their phenomic and genomic characterization uncovers novel biology.</title>
        <authorList>
            <person name="Wiegand S."/>
            <person name="Jogler M."/>
            <person name="Boedeker C."/>
            <person name="Pinto D."/>
            <person name="Vollmers J."/>
            <person name="Rivas-Marin E."/>
            <person name="Kohn T."/>
            <person name="Peeters S.H."/>
            <person name="Heuer A."/>
            <person name="Rast P."/>
            <person name="Oberbeckmann S."/>
            <person name="Bunk B."/>
            <person name="Jeske O."/>
            <person name="Meyerdierks A."/>
            <person name="Storesund J.E."/>
            <person name="Kallscheuer N."/>
            <person name="Luecker S."/>
            <person name="Lage O.M."/>
            <person name="Pohl T."/>
            <person name="Merkel B.J."/>
            <person name="Hornburger P."/>
            <person name="Mueller R.-W."/>
            <person name="Bruemmer F."/>
            <person name="Labrenz M."/>
            <person name="Spormann A.M."/>
            <person name="Op den Camp H."/>
            <person name="Overmann J."/>
            <person name="Amann R."/>
            <person name="Jetten M.S.M."/>
            <person name="Mascher T."/>
            <person name="Medema M.H."/>
            <person name="Devos D.P."/>
            <person name="Kaster A.-K."/>
            <person name="Ovreas L."/>
            <person name="Rohde M."/>
            <person name="Galperin M.Y."/>
            <person name="Jogler C."/>
        </authorList>
    </citation>
    <scope>NUCLEOTIDE SEQUENCE [LARGE SCALE GENOMIC DNA]</scope>
    <source>
        <strain evidence="14 15">HG66A1</strain>
    </source>
</reference>
<dbReference type="RefSeq" id="WP_145181285.1">
    <property type="nucleotide sequence ID" value="NZ_CP036266.1"/>
</dbReference>
<evidence type="ECO:0000256" key="11">
    <source>
        <dbReference type="ARBA" id="ARBA00031800"/>
    </source>
</evidence>
<evidence type="ECO:0000256" key="7">
    <source>
        <dbReference type="ARBA" id="ARBA00022694"/>
    </source>
</evidence>
<evidence type="ECO:0000256" key="2">
    <source>
        <dbReference type="ARBA" id="ARBA00003717"/>
    </source>
</evidence>
<feature type="binding site" evidence="12">
    <location>
        <position position="127"/>
    </location>
    <ligand>
        <name>FAD</name>
        <dbReference type="ChEBI" id="CHEBI:57692"/>
    </ligand>
</feature>
<gene>
    <name evidence="12 14" type="primary">mnmG</name>
    <name evidence="12" type="synonym">gidA</name>
    <name evidence="14" type="ORF">HG66A1_12160</name>
</gene>
<proteinExistence type="inferred from homology"/>
<dbReference type="Gene3D" id="1.10.150.570">
    <property type="entry name" value="GidA associated domain, C-terminal subdomain"/>
    <property type="match status" value="1"/>
</dbReference>
<comment type="function">
    <text evidence="2 12">NAD-binding protein involved in the addition of a carboxymethylaminomethyl (cmnm) group at the wobble position (U34) of certain tRNAs, forming tRNA-cmnm(5)s(2)U34.</text>
</comment>
<feature type="binding site" evidence="12">
    <location>
        <begin position="15"/>
        <end position="20"/>
    </location>
    <ligand>
        <name>FAD</name>
        <dbReference type="ChEBI" id="CHEBI:57692"/>
    </ligand>
</feature>
<evidence type="ECO:0000256" key="4">
    <source>
        <dbReference type="ARBA" id="ARBA00020461"/>
    </source>
</evidence>
<dbReference type="Pfam" id="PF01134">
    <property type="entry name" value="GIDA"/>
    <property type="match status" value="1"/>
</dbReference>
<dbReference type="SUPFAM" id="SSF51905">
    <property type="entry name" value="FAD/NAD(P)-binding domain"/>
    <property type="match status" value="1"/>
</dbReference>
<evidence type="ECO:0000256" key="1">
    <source>
        <dbReference type="ARBA" id="ARBA00001974"/>
    </source>
</evidence>
<dbReference type="InterPro" id="IPR002218">
    <property type="entry name" value="MnmG-rel"/>
</dbReference>
<keyword evidence="8 12" id="KW-0274">FAD</keyword>
<evidence type="ECO:0000259" key="13">
    <source>
        <dbReference type="SMART" id="SM01228"/>
    </source>
</evidence>
<dbReference type="InterPro" id="IPR047001">
    <property type="entry name" value="MnmG_C_subdom"/>
</dbReference>
<dbReference type="GO" id="GO:0005829">
    <property type="term" value="C:cytosol"/>
    <property type="evidence" value="ECO:0007669"/>
    <property type="project" value="TreeGrafter"/>
</dbReference>
<dbReference type="NCBIfam" id="TIGR00136">
    <property type="entry name" value="mnmG_gidA"/>
    <property type="match status" value="1"/>
</dbReference>
<evidence type="ECO:0000256" key="10">
    <source>
        <dbReference type="ARBA" id="ARBA00025948"/>
    </source>
</evidence>
<dbReference type="PROSITE" id="PS01280">
    <property type="entry name" value="GIDA_1"/>
    <property type="match status" value="1"/>
</dbReference>
<dbReference type="SMART" id="SM01228">
    <property type="entry name" value="GIDA_assoc_3"/>
    <property type="match status" value="1"/>
</dbReference>
<comment type="cofactor">
    <cofactor evidence="1 12">
        <name>FAD</name>
        <dbReference type="ChEBI" id="CHEBI:57692"/>
    </cofactor>
</comment>
<dbReference type="Gene3D" id="3.50.50.60">
    <property type="entry name" value="FAD/NAD(P)-binding domain"/>
    <property type="match status" value="2"/>
</dbReference>